<keyword evidence="5" id="KW-1185">Reference proteome</keyword>
<dbReference type="InterPro" id="IPR036629">
    <property type="entry name" value="YjbJ_sf"/>
</dbReference>
<dbReference type="KEGG" id="huw:FPZ11_02030"/>
<protein>
    <submittedName>
        <fullName evidence="4">CsbD family protein</fullName>
    </submittedName>
</protein>
<dbReference type="InterPro" id="IPR008462">
    <property type="entry name" value="CsbD"/>
</dbReference>
<proteinExistence type="inferred from homology"/>
<organism evidence="4 5">
    <name type="scientific">Humibacter ginsenosidimutans</name>
    <dbReference type="NCBI Taxonomy" id="2599293"/>
    <lineage>
        <taxon>Bacteria</taxon>
        <taxon>Bacillati</taxon>
        <taxon>Actinomycetota</taxon>
        <taxon>Actinomycetes</taxon>
        <taxon>Micrococcales</taxon>
        <taxon>Microbacteriaceae</taxon>
        <taxon>Humibacter</taxon>
    </lineage>
</organism>
<dbReference type="Gene3D" id="1.10.1470.10">
    <property type="entry name" value="YjbJ"/>
    <property type="match status" value="1"/>
</dbReference>
<reference evidence="4 5" key="1">
    <citation type="submission" date="2019-07" db="EMBL/GenBank/DDBJ databases">
        <title>Full genome sequence of Humibacter sp. WJ7-1.</title>
        <authorList>
            <person name="Im W.-T."/>
        </authorList>
    </citation>
    <scope>NUCLEOTIDE SEQUENCE [LARGE SCALE GENOMIC DNA]</scope>
    <source>
        <strain evidence="4 5">WJ7-1</strain>
    </source>
</reference>
<feature type="domain" description="CsbD-like" evidence="3">
    <location>
        <begin position="5"/>
        <end position="56"/>
    </location>
</feature>
<feature type="region of interest" description="Disordered" evidence="2">
    <location>
        <begin position="1"/>
        <end position="28"/>
    </location>
</feature>
<evidence type="ECO:0000313" key="5">
    <source>
        <dbReference type="Proteomes" id="UP000320216"/>
    </source>
</evidence>
<comment type="similarity">
    <text evidence="1">Belongs to the UPF0337 (CsbD) family.</text>
</comment>
<dbReference type="Pfam" id="PF05532">
    <property type="entry name" value="CsbD"/>
    <property type="match status" value="1"/>
</dbReference>
<dbReference type="OrthoDB" id="2143260at2"/>
<feature type="compositionally biased region" description="Basic and acidic residues" evidence="2">
    <location>
        <begin position="1"/>
        <end position="22"/>
    </location>
</feature>
<dbReference type="Proteomes" id="UP000320216">
    <property type="component" value="Chromosome"/>
</dbReference>
<gene>
    <name evidence="4" type="ORF">FPZ11_02030</name>
</gene>
<dbReference type="RefSeq" id="WP_146317946.1">
    <property type="nucleotide sequence ID" value="NZ_CP042305.1"/>
</dbReference>
<name>A0A5B8M1Y9_9MICO</name>
<evidence type="ECO:0000256" key="2">
    <source>
        <dbReference type="SAM" id="MobiDB-lite"/>
    </source>
</evidence>
<sequence length="59" mass="6533">MGNEEKFENKKEELWGKGKEAVGDATGDDELKAQGKFDQTKANLKQAGEKVKDAFTDND</sequence>
<evidence type="ECO:0000259" key="3">
    <source>
        <dbReference type="Pfam" id="PF05532"/>
    </source>
</evidence>
<dbReference type="SUPFAM" id="SSF69047">
    <property type="entry name" value="Hypothetical protein YjbJ"/>
    <property type="match status" value="1"/>
</dbReference>
<dbReference type="AlphaFoldDB" id="A0A5B8M1Y9"/>
<dbReference type="EMBL" id="CP042305">
    <property type="protein sequence ID" value="QDZ13732.1"/>
    <property type="molecule type" value="Genomic_DNA"/>
</dbReference>
<evidence type="ECO:0000256" key="1">
    <source>
        <dbReference type="ARBA" id="ARBA00009129"/>
    </source>
</evidence>
<evidence type="ECO:0000313" key="4">
    <source>
        <dbReference type="EMBL" id="QDZ13732.1"/>
    </source>
</evidence>
<accession>A0A5B8M1Y9</accession>